<gene>
    <name evidence="1" type="ORF">DHETER_LOCUS4375</name>
</gene>
<organism evidence="1 2">
    <name type="scientific">Dentiscutata heterogama</name>
    <dbReference type="NCBI Taxonomy" id="1316150"/>
    <lineage>
        <taxon>Eukaryota</taxon>
        <taxon>Fungi</taxon>
        <taxon>Fungi incertae sedis</taxon>
        <taxon>Mucoromycota</taxon>
        <taxon>Glomeromycotina</taxon>
        <taxon>Glomeromycetes</taxon>
        <taxon>Diversisporales</taxon>
        <taxon>Gigasporaceae</taxon>
        <taxon>Dentiscutata</taxon>
    </lineage>
</organism>
<accession>A0ACA9LLW3</accession>
<evidence type="ECO:0000313" key="1">
    <source>
        <dbReference type="EMBL" id="CAG8531281.1"/>
    </source>
</evidence>
<protein>
    <submittedName>
        <fullName evidence="1">10675_t:CDS:1</fullName>
    </submittedName>
</protein>
<feature type="non-terminal residue" evidence="1">
    <location>
        <position position="1"/>
    </location>
</feature>
<comment type="caution">
    <text evidence="1">The sequence shown here is derived from an EMBL/GenBank/DDBJ whole genome shotgun (WGS) entry which is preliminary data.</text>
</comment>
<name>A0ACA9LLW3_9GLOM</name>
<sequence length="63" mass="7347">YAVCLHKQTATCLHLVFAWQRYPNSPSFPPSFDVPTRGIGRRESPQEFQNYRNDDVGVDELYE</sequence>
<dbReference type="Proteomes" id="UP000789702">
    <property type="component" value="Unassembled WGS sequence"/>
</dbReference>
<proteinExistence type="predicted"/>
<evidence type="ECO:0000313" key="2">
    <source>
        <dbReference type="Proteomes" id="UP000789702"/>
    </source>
</evidence>
<reference evidence="1" key="1">
    <citation type="submission" date="2021-06" db="EMBL/GenBank/DDBJ databases">
        <authorList>
            <person name="Kallberg Y."/>
            <person name="Tangrot J."/>
            <person name="Rosling A."/>
        </authorList>
    </citation>
    <scope>NUCLEOTIDE SEQUENCE</scope>
    <source>
        <strain evidence="1">IL203A</strain>
    </source>
</reference>
<keyword evidence="2" id="KW-1185">Reference proteome</keyword>
<dbReference type="EMBL" id="CAJVPU010004330">
    <property type="protein sequence ID" value="CAG8531281.1"/>
    <property type="molecule type" value="Genomic_DNA"/>
</dbReference>